<evidence type="ECO:0000313" key="5">
    <source>
        <dbReference type="Proteomes" id="UP000249061"/>
    </source>
</evidence>
<evidence type="ECO:0000313" key="4">
    <source>
        <dbReference type="EMBL" id="PZR03825.1"/>
    </source>
</evidence>
<evidence type="ECO:0000256" key="1">
    <source>
        <dbReference type="ARBA" id="ARBA00008918"/>
    </source>
</evidence>
<evidence type="ECO:0000256" key="2">
    <source>
        <dbReference type="SAM" id="SignalP"/>
    </source>
</evidence>
<name>A0A2W5SWY1_9BACT</name>
<dbReference type="EMBL" id="QFQP01000070">
    <property type="protein sequence ID" value="PZR03825.1"/>
    <property type="molecule type" value="Genomic_DNA"/>
</dbReference>
<dbReference type="Proteomes" id="UP000249061">
    <property type="component" value="Unassembled WGS sequence"/>
</dbReference>
<dbReference type="Pfam" id="PF03364">
    <property type="entry name" value="Polyketide_cyc"/>
    <property type="match status" value="1"/>
</dbReference>
<feature type="signal peptide" evidence="2">
    <location>
        <begin position="1"/>
        <end position="18"/>
    </location>
</feature>
<dbReference type="AlphaFoldDB" id="A0A2W5SWY1"/>
<organism evidence="4 5">
    <name type="scientific">Archangium gephyra</name>
    <dbReference type="NCBI Taxonomy" id="48"/>
    <lineage>
        <taxon>Bacteria</taxon>
        <taxon>Pseudomonadati</taxon>
        <taxon>Myxococcota</taxon>
        <taxon>Myxococcia</taxon>
        <taxon>Myxococcales</taxon>
        <taxon>Cystobacterineae</taxon>
        <taxon>Archangiaceae</taxon>
        <taxon>Archangium</taxon>
    </lineage>
</organism>
<dbReference type="SUPFAM" id="SSF55961">
    <property type="entry name" value="Bet v1-like"/>
    <property type="match status" value="1"/>
</dbReference>
<reference evidence="4 5" key="1">
    <citation type="submission" date="2017-08" db="EMBL/GenBank/DDBJ databases">
        <title>Infants hospitalized years apart are colonized by the same room-sourced microbial strains.</title>
        <authorList>
            <person name="Brooks B."/>
            <person name="Olm M.R."/>
            <person name="Firek B.A."/>
            <person name="Baker R."/>
            <person name="Thomas B.C."/>
            <person name="Morowitz M.J."/>
            <person name="Banfield J.F."/>
        </authorList>
    </citation>
    <scope>NUCLEOTIDE SEQUENCE [LARGE SCALE GENOMIC DNA]</scope>
    <source>
        <strain evidence="4">S2_003_000_R2_14</strain>
    </source>
</reference>
<proteinExistence type="inferred from homology"/>
<feature type="chain" id="PRO_5015884181" description="Coenzyme Q-binding protein COQ10 START domain-containing protein" evidence="2">
    <location>
        <begin position="19"/>
        <end position="203"/>
    </location>
</feature>
<dbReference type="Gene3D" id="3.30.530.20">
    <property type="match status" value="1"/>
</dbReference>
<evidence type="ECO:0000259" key="3">
    <source>
        <dbReference type="Pfam" id="PF03364"/>
    </source>
</evidence>
<comment type="caution">
    <text evidence="4">The sequence shown here is derived from an EMBL/GenBank/DDBJ whole genome shotgun (WGS) entry which is preliminary data.</text>
</comment>
<gene>
    <name evidence="4" type="ORF">DI536_35345</name>
</gene>
<dbReference type="InterPro" id="IPR005031">
    <property type="entry name" value="COQ10_START"/>
</dbReference>
<sequence length="203" mass="22602">MSPRLAVLMVVASLSSFAETLEAPKLTDAEKKKLDAGEMVLHDKKPTDNKGVAAISMGVIDATTAEVWPIVRECQHFSKFMPRTKKSEVIEENGEKLCSVELQMPWPIINLTAVSRSALTEQGNRYRREWSLVRGTYHRNQGSWVLVPWGDEGNKTLVVYTIDSDPAVIIPDGILRAAQTGSLPEVFKAIRKRAEVLRESAKN</sequence>
<comment type="similarity">
    <text evidence="1">Belongs to the ribosome association toxin RatA family.</text>
</comment>
<dbReference type="InterPro" id="IPR023393">
    <property type="entry name" value="START-like_dom_sf"/>
</dbReference>
<accession>A0A2W5SWY1</accession>
<feature type="domain" description="Coenzyme Q-binding protein COQ10 START" evidence="3">
    <location>
        <begin position="60"/>
        <end position="185"/>
    </location>
</feature>
<protein>
    <recommendedName>
        <fullName evidence="3">Coenzyme Q-binding protein COQ10 START domain-containing protein</fullName>
    </recommendedName>
</protein>
<keyword evidence="2" id="KW-0732">Signal</keyword>